<feature type="region of interest" description="Disordered" evidence="1">
    <location>
        <begin position="4079"/>
        <end position="4110"/>
    </location>
</feature>
<evidence type="ECO:0000256" key="1">
    <source>
        <dbReference type="SAM" id="MobiDB-lite"/>
    </source>
</evidence>
<feature type="transmembrane region" description="Helical" evidence="2">
    <location>
        <begin position="3596"/>
        <end position="3615"/>
    </location>
</feature>
<feature type="transmembrane region" description="Helical" evidence="2">
    <location>
        <begin position="3748"/>
        <end position="3771"/>
    </location>
</feature>
<feature type="compositionally biased region" description="Polar residues" evidence="1">
    <location>
        <begin position="606"/>
        <end position="633"/>
    </location>
</feature>
<evidence type="ECO:0000313" key="5">
    <source>
        <dbReference type="Proteomes" id="UP001189429"/>
    </source>
</evidence>
<feature type="transmembrane region" description="Helical" evidence="2">
    <location>
        <begin position="3311"/>
        <end position="3330"/>
    </location>
</feature>
<evidence type="ECO:0000313" key="4">
    <source>
        <dbReference type="EMBL" id="CAK0800976.1"/>
    </source>
</evidence>
<feature type="domain" description="Integrase catalytic" evidence="3">
    <location>
        <begin position="1148"/>
        <end position="1318"/>
    </location>
</feature>
<keyword evidence="2" id="KW-0472">Membrane</keyword>
<dbReference type="PROSITE" id="PS50994">
    <property type="entry name" value="INTEGRASE"/>
    <property type="match status" value="1"/>
</dbReference>
<feature type="transmembrane region" description="Helical" evidence="2">
    <location>
        <begin position="3054"/>
        <end position="3082"/>
    </location>
</feature>
<dbReference type="InterPro" id="IPR012337">
    <property type="entry name" value="RNaseH-like_sf"/>
</dbReference>
<proteinExistence type="predicted"/>
<feature type="transmembrane region" description="Helical" evidence="2">
    <location>
        <begin position="3837"/>
        <end position="3858"/>
    </location>
</feature>
<dbReference type="InterPro" id="IPR036397">
    <property type="entry name" value="RNaseH_sf"/>
</dbReference>
<feature type="region of interest" description="Disordered" evidence="1">
    <location>
        <begin position="606"/>
        <end position="640"/>
    </location>
</feature>
<accession>A0ABN9Q5F5</accession>
<keyword evidence="2" id="KW-0812">Transmembrane</keyword>
<comment type="caution">
    <text evidence="4">The sequence shown here is derived from an EMBL/GenBank/DDBJ whole genome shotgun (WGS) entry which is preliminary data.</text>
</comment>
<feature type="transmembrane region" description="Helical" evidence="2">
    <location>
        <begin position="3158"/>
        <end position="3181"/>
    </location>
</feature>
<feature type="transmembrane region" description="Helical" evidence="2">
    <location>
        <begin position="3547"/>
        <end position="3568"/>
    </location>
</feature>
<dbReference type="InterPro" id="IPR001584">
    <property type="entry name" value="Integrase_cat-core"/>
</dbReference>
<feature type="transmembrane region" description="Helical" evidence="2">
    <location>
        <begin position="3945"/>
        <end position="3963"/>
    </location>
</feature>
<feature type="transmembrane region" description="Helical" evidence="2">
    <location>
        <begin position="2850"/>
        <end position="2873"/>
    </location>
</feature>
<gene>
    <name evidence="4" type="ORF">PCOR1329_LOCUS8994</name>
</gene>
<keyword evidence="5" id="KW-1185">Reference proteome</keyword>
<dbReference type="Gene3D" id="3.30.420.10">
    <property type="entry name" value="Ribonuclease H-like superfamily/Ribonuclease H"/>
    <property type="match status" value="1"/>
</dbReference>
<feature type="transmembrane region" description="Helical" evidence="2">
    <location>
        <begin position="3236"/>
        <end position="3257"/>
    </location>
</feature>
<evidence type="ECO:0000256" key="2">
    <source>
        <dbReference type="SAM" id="Phobius"/>
    </source>
</evidence>
<feature type="transmembrane region" description="Helical" evidence="2">
    <location>
        <begin position="3523"/>
        <end position="3540"/>
    </location>
</feature>
<dbReference type="PANTHER" id="PTHR11319">
    <property type="entry name" value="G PROTEIN-COUPLED RECEPTOR-RELATED"/>
    <property type="match status" value="1"/>
</dbReference>
<evidence type="ECO:0000259" key="3">
    <source>
        <dbReference type="PROSITE" id="PS50994"/>
    </source>
</evidence>
<feature type="region of interest" description="Disordered" evidence="1">
    <location>
        <begin position="3984"/>
        <end position="4051"/>
    </location>
</feature>
<feature type="transmembrane region" description="Helical" evidence="2">
    <location>
        <begin position="3709"/>
        <end position="3736"/>
    </location>
</feature>
<feature type="region of interest" description="Disordered" evidence="1">
    <location>
        <begin position="2876"/>
        <end position="2927"/>
    </location>
</feature>
<feature type="compositionally biased region" description="Basic and acidic residues" evidence="1">
    <location>
        <begin position="2913"/>
        <end position="2927"/>
    </location>
</feature>
<organism evidence="4 5">
    <name type="scientific">Prorocentrum cordatum</name>
    <dbReference type="NCBI Taxonomy" id="2364126"/>
    <lineage>
        <taxon>Eukaryota</taxon>
        <taxon>Sar</taxon>
        <taxon>Alveolata</taxon>
        <taxon>Dinophyceae</taxon>
        <taxon>Prorocentrales</taxon>
        <taxon>Prorocentraceae</taxon>
        <taxon>Prorocentrum</taxon>
    </lineage>
</organism>
<feature type="transmembrane region" description="Helical" evidence="2">
    <location>
        <begin position="3368"/>
        <end position="3390"/>
    </location>
</feature>
<feature type="transmembrane region" description="Helical" evidence="2">
    <location>
        <begin position="3130"/>
        <end position="3151"/>
    </location>
</feature>
<feature type="compositionally biased region" description="Low complexity" evidence="1">
    <location>
        <begin position="4025"/>
        <end position="4039"/>
    </location>
</feature>
<feature type="compositionally biased region" description="Basic residues" evidence="1">
    <location>
        <begin position="3991"/>
        <end position="4000"/>
    </location>
</feature>
<feature type="transmembrane region" description="Helical" evidence="2">
    <location>
        <begin position="3277"/>
        <end position="3299"/>
    </location>
</feature>
<feature type="transmembrane region" description="Helical" evidence="2">
    <location>
        <begin position="3870"/>
        <end position="3895"/>
    </location>
</feature>
<sequence length="4195" mass="461276">MAASADLRGIPLDEYTRQCPPGWRPYVRSYSLITYEEKLRLWMRMTDIPGDCQGSVVVGRLKGSAYRIAMKIRLRRQDGSMLYQDEAVNALAEPEDLNAGLSATPSGLQQILADLRTAFGDDSQDLQAFHLDRFFDLHRGSHSLLDYLTAFKLRYEAAEEHATLNINQVGLTHLLLAKAGLAPRFIDDLMLKVDGDRSQFTDIYKLLMKFRKGQKEIGDGDTQGSSSGCDKCGSRWHSVKDCPVNKASSRKGFLVGLGTNTAKDTTATDIAAPPPSTPSDGFDSIARHPGAVAEQRYSTAIRKEEARIEEETHGMATEEDIAGYDGKASDAHTTISDDKSTQERIFDFGEATVSKFFRNEKKHAMFGLGLPTQQQYPDLPAARSTSRAEASSSSIDKKNSAFVLSIFREREDTFEAYHLVRGRQRKGFIIDPGAASGICGTDTLLQHNGKDTQNYKITPGSGSFAGINGRPTSGLGHVAQKARCSRLELVWHGDLIGESGSNCPFLLPLPLLVHYRALLVHGLTDDGNGALALASDSDPSGVHVVRVLLTDSSRHLLPTGDPEGQQREEPAVSAQVVEVLMHTVKNINANILKADTAAFVSSCTQEDQSSTPQKTHLMASTSSAPRDGSTTGQEAPVDSAPTRAAIFTGTAEHHGMLRHWGGQAYVEDSFPDYLSSEHVAWLKQRYKDIPEEFYTKTGYEHRKLVSKVQTVFKPIVKLSSPDCRLWTATSNMRGAGVAAAERQAEFPMLEWLYHDNVVQDQDGHGYINENGLRSQLWTQSPLKQNQDIVSNRTRRVDGCAHGCMNTNNEPLEKPYRLDANIQLKKTIRRCPGHGVQRHAVIEGSVPGTSSKTAALTTVYTRTMCRALISDITSFARKFTCALMLATLVYSNIDMHHGANGTVKMKLAYDRLRRVKVDDFTMNIHEQLKNLDQIWLARILADLAGQHTGILTAPNTQQQLDLGDNTDGTAQILVELLRPLMDVDSLHITFQPNSLETSNTTSIDDSPFRVTFLGADIDKWESSALERLDGLTPAQQHHGIRGHKWLIVAQGHAPPPTMEEDAERRILPRLKLITTAPSFDFTKLRQQLKETESDAERFRLLKGLHERLWHEQLPGMEKFLRRLGVPDKCLELAKQVIAACEECNDWAPIATKPRYRAELAGWFGEVMVCDLFFIFGKTFLLMVDEAIRWKLAEVLPKKDAFHIAQAMLRAWFRYFGPPKCIKFDQEGGVRSDDFAVVCDRYSIHRQLGGSDDSGKHTVTGLAERHIGLIKTSSLKCKTSAAKQGLVVPDEDIVFECTMCQNFMLEYGGYTPSQCLQGQNPRGFFDHGSNSTLAIDGARDTTPDTFESYLGLRMMAKAAVQKAVIEQRIAGANNTKVQILSDVAKLRPLQDLVDLHRVPDRKDAPGWRGPCDLLDINLKENVAIVKHQSMPYIVPLRHVRPHQARSYAVTVACPPTHMLMDGEGRWQDNMHDDMYTTLHSLLDIVDGQAPGTAITVGMVHDANGMHIVVPNDFEINTPEVFRLAAQVGEVLLQLAAPRAIRFGTQLHNINTYHGINRGVILAWVRRDRLSYQVRQVDLGHTLRLATILPDTPSNYSFIIYVSEQYEDTVVQDAVPDLSDISSIERIDDAPWTPPTQFLPSPTPTEWWKPPGYDDTVMEVDLCQTVDNSELWWQITISAYLMKSLFRDDQHQVKAPTQSMTMIGAGLAGSTRTRIKHRMQRNNLLLNIQLHQSKYKKQLINLQLSIHLTLIKQLKLQSRLWSILSTTTSGPELIEHQQYFTKRIDLVPELKDCGGEYHKSMTEQQALIAEQFYSDVEGFNLTDGDELPSSWTRSQAYISFDGPFLEDHCFYLDILTGECFASASDSLILKPSDVVEHFDLVEAADLKEIKQFVEATVWKPIPMSKCKQDPVDCVWVRKWKQIKVVMQIFMIETLGDRPSAFDDCFYFWMEPPGELKAIATSYVDDNNNASSNEWLNKSYSKFSDRFGGATRQQPPMNHVGVRHEQTDFGIRMSQDEFCQILQPVPLGKLRAAQDDSPLTSTELKAFRGLLGGLLWLCQTRLDAIADTVIIQQNTASATIKHIKMANALLARVKKYSSNVGLYFPKISPPFVIDTVADSSGATSGSSYAQEAVLILLGSDKRVQVVPTTSIHYQQVCGSKQQLSKFCRIIASLSHKAKRVSGSTSRAETLAGVVGKELAQMIAMRLTELFAPGIQLPLHEGSTMAQLIQIQDHAEFMIPIDHWTDCRDFFELSVGPKGVPQDRHQRLYVLSVREDRLRGYIRRFFWCPTSAMAADGLTKSMISEILYDLLTYGYWRVETKGIECLVATIDAPAVTVTESDLISMAVYGIVRHGGGTVSSGMRAVMWGLQPALLAAAVVADLSLGVLGARPQLHEESLALHASPDPHAQARAQKDTPADTVTTTAAAAAARADGRAGTAIAAGLEGQDATAADAATRAETTTTGVATDASTAAAGAERAAAACADEAAVVGGGGDGKAECTEDMSIKQLNDALQVPLLRLDCNRTRSACAEAIGTCLRKNEKRLDQLPPETLHAVVSGVIKHLPDQNLTVRHVFASSLNITAPLVATHLAPLRANLIDALEMRLKDESDEKTKQELHDAFKNVQTGIGRRRDLLRQMQERLTKEVGSQVTVNDDDLVCVPRSVMLLAENATRDGIKAHRCPNRKACGKSGTDPCWDWASLHRNSTLNQAMCAEGYNHTVPGCAQCLPGFGRSRMDPFKCAECTSPAFVWGKEIAASGAVFAASLHSISAGRQDKLGRLLNIFMSFSFSAITASTLMQDTRAYGKFIRLINKSPRGQLPLELLDVPLLVASTGTGGLTDSADCMGVNFKNSFAMRIMMTLLESLVPMLLLLAAIGATLFRGDGGSRRAQDSQADAEPMDDMGDSAGEGTNEALETDTEQDVKEPAKADGKARMPQEALVLGTGYSAGEGTNKALETYTEEDVKESAKVDEKARMPQEALVSGGPGTSQDVDLHDVEVHHEMPVKIMHISLAFTNVFLPGLFASALLQYPCFHTQRVHNDLRWYEESRRAWDTREKCPRFYSVQTVTCAVVTFVVGPVMGPAYWAYLIANMEKLPHHSLDFMVAPYKPDCKPWEIIVLMRKLALVALAAMVPETYASASHVTFAVIITGTALAAHLYWQPYKSKFLNWVEGTSLFATFIAMALIAYVVSAEWSQTLVHEIFVVVLVLALLLMTLLLLLSLLAHACCQKLFAWLSSMRNDIGLVPCYCAMFSAVLVPALTAVFVYSPVGQGPDIYNGILNDRSNALANCMVFILVCWLMVMFVFDMFDSDMWGRGGEAVVQFLSFSILVVLIFCSVTLKSVEYPWAPLLMCMVATVCLLAFLRARWMASAVGPPHFYSAAAICYNICAALALVVWIVWNVQSDGPRALWWSAGAERWLAGRYASVYRALTPGELASEARPQELQDYCLDQALLHSSIVNASTKGLVASACREASAVIFTQWAGPFTVFACNLLGAGVCVLFSDAIAEISAASESVVAQDRTKALIRFVKRFLLTIVFAVAVMYTSLYVSGVAVKLGSAMLAFACIALVVMFLWLTWEVDTQTLNETMEELPLMKHAMDILQSNWMRAIVVGGMAGMIPFIVALDKVRQQVRKSSTNYYSRESWSELNNDQHTPPCSRLRESLEKWDWTDILSKVCALAEGGGLVLLAVGSKATFILFSYLNGKIEAAGLGIGTISVMLWAIGLLMFMNPVVPGSAVYLFTGVVLGAQSQRDGSVGIWAGLALACVAGSGAKLLACLGQYSLGYFMGKSVKVQNFVGVTKVGVLATEAVLKEEGFRLFKVCILVAGPDFPTSVLCGILQLNILEMLLGTLPVILVSIIPQTFVGVLLTKEGATEGVWALIATGATGLAAAFQAGATVVFAYGVMQRVEQSGEQLLKAHRPEHDEARKLAEREAERAKRYGEIADWGQLGTPARATLLGAVALFWLSGCILAVDTMATEKICFREFSITDLRQDQEQLRPGRPRRQRAQRGPRADGLDRAGPGGRGGRFARRVRAVAGSRRASGAVSHGPGTARRRREPPAERAALLGQWISIRWSMSYSRALLVPRRRPPLSLPSAPRPCSEPRGGDSGDAPARPGSAQGLCLDGALSAQTLRHRAARTARRKVLAHLRPPGALAPEPGTIQKRIGMTNPPRGKGRTTSGSPDEQPAPGKGPEVPRSRDPEEVR</sequence>
<feature type="transmembrane region" description="Helical" evidence="2">
    <location>
        <begin position="3193"/>
        <end position="3215"/>
    </location>
</feature>
<dbReference type="PANTHER" id="PTHR11319:SF35">
    <property type="entry name" value="OUTER MEMBRANE PROTEIN PMPC-RELATED"/>
    <property type="match status" value="1"/>
</dbReference>
<feature type="region of interest" description="Disordered" evidence="1">
    <location>
        <begin position="4137"/>
        <end position="4195"/>
    </location>
</feature>
<dbReference type="Proteomes" id="UP001189429">
    <property type="component" value="Unassembled WGS sequence"/>
</dbReference>
<dbReference type="SUPFAM" id="SSF53098">
    <property type="entry name" value="Ribonuclease H-like"/>
    <property type="match status" value="1"/>
</dbReference>
<feature type="transmembrane region" description="Helical" evidence="2">
    <location>
        <begin position="3336"/>
        <end position="3356"/>
    </location>
</feature>
<feature type="compositionally biased region" description="Basic and acidic residues" evidence="1">
    <location>
        <begin position="4184"/>
        <end position="4195"/>
    </location>
</feature>
<dbReference type="EMBL" id="CAUYUJ010002481">
    <property type="protein sequence ID" value="CAK0800976.1"/>
    <property type="molecule type" value="Genomic_DNA"/>
</dbReference>
<name>A0ABN9Q5F5_9DINO</name>
<protein>
    <recommendedName>
        <fullName evidence="3">Integrase catalytic domain-containing protein</fullName>
    </recommendedName>
</protein>
<keyword evidence="2" id="KW-1133">Transmembrane helix</keyword>
<reference evidence="4" key="1">
    <citation type="submission" date="2023-10" db="EMBL/GenBank/DDBJ databases">
        <authorList>
            <person name="Chen Y."/>
            <person name="Shah S."/>
            <person name="Dougan E. K."/>
            <person name="Thang M."/>
            <person name="Chan C."/>
        </authorList>
    </citation>
    <scope>NUCLEOTIDE SEQUENCE [LARGE SCALE GENOMIC DNA]</scope>
</reference>
<feature type="transmembrane region" description="Helical" evidence="2">
    <location>
        <begin position="3666"/>
        <end position="3689"/>
    </location>
</feature>